<evidence type="ECO:0000256" key="10">
    <source>
        <dbReference type="ARBA" id="ARBA00023002"/>
    </source>
</evidence>
<feature type="chain" id="PRO_5015201118" description="procollagen-proline 4-dioxygenase" evidence="15">
    <location>
        <begin position="25"/>
        <end position="536"/>
    </location>
</feature>
<dbReference type="STRING" id="7574.A0A2R2MK14"/>
<keyword evidence="6" id="KW-0479">Metal-binding</keyword>
<dbReference type="Gene3D" id="2.60.120.620">
    <property type="entry name" value="q2cbj1_9rhob like domain"/>
    <property type="match status" value="1"/>
</dbReference>
<keyword evidence="15" id="KW-0732">Signal</keyword>
<comment type="similarity">
    <text evidence="4">Belongs to the P4HA family.</text>
</comment>
<dbReference type="Proteomes" id="UP000085678">
    <property type="component" value="Unplaced"/>
</dbReference>
<keyword evidence="17" id="KW-1185">Reference proteome</keyword>
<dbReference type="PROSITE" id="PS51471">
    <property type="entry name" value="FE2OG_OXY"/>
    <property type="match status" value="1"/>
</dbReference>
<protein>
    <recommendedName>
        <fullName evidence="5">procollagen-proline 4-dioxygenase</fullName>
        <ecNumber evidence="5">1.14.11.2</ecNumber>
    </recommendedName>
</protein>
<dbReference type="Gene3D" id="6.10.140.1460">
    <property type="match status" value="1"/>
</dbReference>
<keyword evidence="13" id="KW-0802">TPR repeat</keyword>
<evidence type="ECO:0000256" key="6">
    <source>
        <dbReference type="ARBA" id="ARBA00022723"/>
    </source>
</evidence>
<keyword evidence="14" id="KW-0175">Coiled coil</keyword>
<keyword evidence="8" id="KW-0847">Vitamin C</keyword>
<dbReference type="InParanoid" id="A0A2R2MK14"/>
<gene>
    <name evidence="18" type="primary">LOC106168244</name>
</gene>
<dbReference type="Pfam" id="PF23558">
    <property type="entry name" value="TPR_P4H"/>
    <property type="match status" value="1"/>
</dbReference>
<evidence type="ECO:0000313" key="18">
    <source>
        <dbReference type="RefSeq" id="XP_023930561.1"/>
    </source>
</evidence>
<evidence type="ECO:0000256" key="8">
    <source>
        <dbReference type="ARBA" id="ARBA00022896"/>
    </source>
</evidence>
<keyword evidence="10" id="KW-0560">Oxidoreductase</keyword>
<dbReference type="GO" id="GO:0031418">
    <property type="term" value="F:L-ascorbic acid binding"/>
    <property type="evidence" value="ECO:0007669"/>
    <property type="project" value="UniProtKB-KW"/>
</dbReference>
<dbReference type="OrthoDB" id="420380at2759"/>
<evidence type="ECO:0000256" key="7">
    <source>
        <dbReference type="ARBA" id="ARBA00022824"/>
    </source>
</evidence>
<evidence type="ECO:0000256" key="14">
    <source>
        <dbReference type="SAM" id="Coils"/>
    </source>
</evidence>
<keyword evidence="7" id="KW-0256">Endoplasmic reticulum</keyword>
<evidence type="ECO:0000256" key="9">
    <source>
        <dbReference type="ARBA" id="ARBA00022964"/>
    </source>
</evidence>
<dbReference type="EC" id="1.14.11.2" evidence="5"/>
<keyword evidence="12" id="KW-0325">Glycoprotein</keyword>
<comment type="subcellular location">
    <subcellularLocation>
        <location evidence="3">Endoplasmic reticulum lumen</location>
    </subcellularLocation>
</comment>
<accession>A0A2R2MK14</accession>
<feature type="coiled-coil region" evidence="14">
    <location>
        <begin position="51"/>
        <end position="78"/>
    </location>
</feature>
<proteinExistence type="inferred from homology"/>
<organism evidence="17 18">
    <name type="scientific">Lingula anatina</name>
    <name type="common">Brachiopod</name>
    <name type="synonym">Lingula unguis</name>
    <dbReference type="NCBI Taxonomy" id="7574"/>
    <lineage>
        <taxon>Eukaryota</taxon>
        <taxon>Metazoa</taxon>
        <taxon>Spiralia</taxon>
        <taxon>Lophotrochozoa</taxon>
        <taxon>Brachiopoda</taxon>
        <taxon>Linguliformea</taxon>
        <taxon>Lingulata</taxon>
        <taxon>Lingulida</taxon>
        <taxon>Linguloidea</taxon>
        <taxon>Lingulidae</taxon>
        <taxon>Lingula</taxon>
    </lineage>
</organism>
<dbReference type="SUPFAM" id="SSF48452">
    <property type="entry name" value="TPR-like"/>
    <property type="match status" value="1"/>
</dbReference>
<evidence type="ECO:0000259" key="16">
    <source>
        <dbReference type="PROSITE" id="PS51471"/>
    </source>
</evidence>
<dbReference type="InterPro" id="IPR044862">
    <property type="entry name" value="Pro_4_hyd_alph_FE2OG_OXY"/>
</dbReference>
<dbReference type="InterPro" id="IPR005123">
    <property type="entry name" value="Oxoglu/Fe-dep_dioxygenase_dom"/>
</dbReference>
<feature type="domain" description="Fe2OG dioxygenase" evidence="16">
    <location>
        <begin position="414"/>
        <end position="521"/>
    </location>
</feature>
<dbReference type="FunCoup" id="A0A2R2MK14">
    <property type="interactions" value="452"/>
</dbReference>
<dbReference type="GeneID" id="106168244"/>
<dbReference type="SMART" id="SM00702">
    <property type="entry name" value="P4Hc"/>
    <property type="match status" value="1"/>
</dbReference>
<dbReference type="PROSITE" id="PS50005">
    <property type="entry name" value="TPR"/>
    <property type="match status" value="1"/>
</dbReference>
<feature type="repeat" description="TPR" evidence="13">
    <location>
        <begin position="210"/>
        <end position="243"/>
    </location>
</feature>
<evidence type="ECO:0000256" key="3">
    <source>
        <dbReference type="ARBA" id="ARBA00004319"/>
    </source>
</evidence>
<evidence type="ECO:0000256" key="5">
    <source>
        <dbReference type="ARBA" id="ARBA00012269"/>
    </source>
</evidence>
<dbReference type="PANTHER" id="PTHR10869">
    <property type="entry name" value="PROLYL 4-HYDROXYLASE ALPHA SUBUNIT"/>
    <property type="match status" value="1"/>
</dbReference>
<reference evidence="18" key="1">
    <citation type="submission" date="2025-08" db="UniProtKB">
        <authorList>
            <consortium name="RefSeq"/>
        </authorList>
    </citation>
    <scope>IDENTIFICATION</scope>
    <source>
        <tissue evidence="18">Gonads</tissue>
    </source>
</reference>
<sequence length="536" mass="61462">MELLPTANFLQILAVVTLVDFAGSEVFTSLSDLQKVLLTEKDIALEIKSHIEMEEERLKRLKKVAEDYERHSQEALSDIEKHLGNPVNAYLLVKRFTIDWERIVDGLVKANSTDLIARLHNRGSEFPVQEDFEGAATALLRLQDTYNLPTAQIAKGELQGVKNSPEMTAEDCFELGRTAYNAGDYYHCILWMEEALNTLDTEVNKTADRALTIDYLAYSLYRQGNVEHARKLTKQLLELDPNHPRAVNNLRYYEKLLETADQEKKRGEEEDLPEIQNQRLLDDYRKGQEFKQYEALCRGEDIIPDPNKHKLKCRYTHNNRPNLLLRPLKEEEAFLDPRILFYHNMLSDFEIETIKRLAAPKLARSTVFDTSDASKPSTQNYRTSKGAWLKEDEDAVIKRVNQRIKDVTQLDMTMAEDLQVANYGIGGHYEPHFDFARKDESSAFDTRVGNRIATLLNYMSDVTAGGATVFIPIGVKVFPKKGSAVFWHNLYRSGEGDFRTRHAACPVLVGQKWVSNKWIHERGNELVRTCGLSPYE</sequence>
<dbReference type="AlphaFoldDB" id="A0A2R2MK14"/>
<dbReference type="GO" id="GO:0005506">
    <property type="term" value="F:iron ion binding"/>
    <property type="evidence" value="ECO:0007669"/>
    <property type="project" value="InterPro"/>
</dbReference>
<keyword evidence="9" id="KW-0223">Dioxygenase</keyword>
<dbReference type="InterPro" id="IPR013547">
    <property type="entry name" value="P4H_N"/>
</dbReference>
<dbReference type="FunFam" id="2.60.120.620:FF:000001">
    <property type="entry name" value="Prolyl 4-hydroxylase subunit alpha 2"/>
    <property type="match status" value="1"/>
</dbReference>
<evidence type="ECO:0000256" key="4">
    <source>
        <dbReference type="ARBA" id="ARBA00006511"/>
    </source>
</evidence>
<dbReference type="InterPro" id="IPR011990">
    <property type="entry name" value="TPR-like_helical_dom_sf"/>
</dbReference>
<evidence type="ECO:0000256" key="12">
    <source>
        <dbReference type="ARBA" id="ARBA00023180"/>
    </source>
</evidence>
<dbReference type="PANTHER" id="PTHR10869:SF244">
    <property type="entry name" value="PROLYL 4-HYDROXYLASE SUBUNIT ALPHA-2"/>
    <property type="match status" value="1"/>
</dbReference>
<dbReference type="InterPro" id="IPR019734">
    <property type="entry name" value="TPR_rpt"/>
</dbReference>
<dbReference type="FunFam" id="1.25.40.10:FF:000006">
    <property type="entry name" value="Prolyl 4-hydroxylase subunit alpha 2"/>
    <property type="match status" value="1"/>
</dbReference>
<dbReference type="Pfam" id="PF08336">
    <property type="entry name" value="P4Ha_N"/>
    <property type="match status" value="1"/>
</dbReference>
<dbReference type="GO" id="GO:0004656">
    <property type="term" value="F:procollagen-proline 4-dioxygenase activity"/>
    <property type="evidence" value="ECO:0007669"/>
    <property type="project" value="UniProtKB-EC"/>
</dbReference>
<evidence type="ECO:0000256" key="2">
    <source>
        <dbReference type="ARBA" id="ARBA00002035"/>
    </source>
</evidence>
<comment type="function">
    <text evidence="2">Catalyzes the post-translational formation of 4-hydroxyproline in -Xaa-Pro-Gly- sequences in collagens and other proteins.</text>
</comment>
<keyword evidence="11" id="KW-0408">Iron</keyword>
<dbReference type="InterPro" id="IPR006620">
    <property type="entry name" value="Pro_4_hyd_alph"/>
</dbReference>
<dbReference type="Pfam" id="PF13640">
    <property type="entry name" value="2OG-FeII_Oxy_3"/>
    <property type="match status" value="1"/>
</dbReference>
<evidence type="ECO:0000256" key="15">
    <source>
        <dbReference type="SAM" id="SignalP"/>
    </source>
</evidence>
<evidence type="ECO:0000256" key="11">
    <source>
        <dbReference type="ARBA" id="ARBA00023004"/>
    </source>
</evidence>
<comment type="cofactor">
    <cofactor evidence="1">
        <name>L-ascorbate</name>
        <dbReference type="ChEBI" id="CHEBI:38290"/>
    </cofactor>
</comment>
<evidence type="ECO:0000256" key="13">
    <source>
        <dbReference type="PROSITE-ProRule" id="PRU00339"/>
    </source>
</evidence>
<name>A0A2R2MK14_LINAN</name>
<evidence type="ECO:0000256" key="1">
    <source>
        <dbReference type="ARBA" id="ARBA00001961"/>
    </source>
</evidence>
<dbReference type="InterPro" id="IPR045054">
    <property type="entry name" value="P4HA-like"/>
</dbReference>
<dbReference type="RefSeq" id="XP_023930561.1">
    <property type="nucleotide sequence ID" value="XM_024074793.1"/>
</dbReference>
<evidence type="ECO:0000313" key="17">
    <source>
        <dbReference type="Proteomes" id="UP000085678"/>
    </source>
</evidence>
<feature type="signal peptide" evidence="15">
    <location>
        <begin position="1"/>
        <end position="24"/>
    </location>
</feature>
<dbReference type="InterPro" id="IPR059068">
    <property type="entry name" value="TPR_P4H"/>
</dbReference>
<dbReference type="Gene3D" id="1.25.40.10">
    <property type="entry name" value="Tetratricopeptide repeat domain"/>
    <property type="match status" value="1"/>
</dbReference>
<dbReference type="GO" id="GO:0005788">
    <property type="term" value="C:endoplasmic reticulum lumen"/>
    <property type="evidence" value="ECO:0007669"/>
    <property type="project" value="UniProtKB-SubCell"/>
</dbReference>